<evidence type="ECO:0000256" key="1">
    <source>
        <dbReference type="SAM" id="Phobius"/>
    </source>
</evidence>
<dbReference type="Proteomes" id="UP000807371">
    <property type="component" value="Unassembled WGS sequence"/>
</dbReference>
<protein>
    <submittedName>
        <fullName evidence="2">Uncharacterized protein</fullName>
    </submittedName>
</protein>
<reference evidence="2 3" key="1">
    <citation type="submission" date="2020-09" db="EMBL/GenBank/DDBJ databases">
        <title>Biosynthesis of the nuclear factor of activated T cells inhibitor NFAT-133 and its congeners in Streptomyces pactum.</title>
        <authorList>
            <person name="Zhou W."/>
            <person name="Posri P."/>
            <person name="Abugrain M.E."/>
            <person name="Weisberg A.J."/>
            <person name="Chang J.H."/>
            <person name="Mahmud T."/>
        </authorList>
    </citation>
    <scope>NUCLEOTIDE SEQUENCE [LARGE SCALE GENOMIC DNA]</scope>
    <source>
        <strain evidence="2 3">ATCC 27456</strain>
    </source>
</reference>
<sequence>MIRWEAERQRWDRAAELDHLRRRARSLERKLLIAAVVLAVLAAVTLGSRYLSGYH</sequence>
<feature type="transmembrane region" description="Helical" evidence="1">
    <location>
        <begin position="31"/>
        <end position="51"/>
    </location>
</feature>
<proteinExistence type="predicted"/>
<keyword evidence="3" id="KW-1185">Reference proteome</keyword>
<keyword evidence="1" id="KW-1133">Transmembrane helix</keyword>
<dbReference type="RefSeq" id="WP_197991592.1">
    <property type="nucleotide sequence ID" value="NZ_JACYXC010000001.1"/>
</dbReference>
<name>A0ABS0NT88_9ACTN</name>
<keyword evidence="1" id="KW-0472">Membrane</keyword>
<accession>A0ABS0NT88</accession>
<keyword evidence="1" id="KW-0812">Transmembrane</keyword>
<evidence type="ECO:0000313" key="2">
    <source>
        <dbReference type="EMBL" id="MBH5338428.1"/>
    </source>
</evidence>
<dbReference type="EMBL" id="JACYXC010000001">
    <property type="protein sequence ID" value="MBH5338428.1"/>
    <property type="molecule type" value="Genomic_DNA"/>
</dbReference>
<evidence type="ECO:0000313" key="3">
    <source>
        <dbReference type="Proteomes" id="UP000807371"/>
    </source>
</evidence>
<gene>
    <name evidence="2" type="ORF">IHE55_28025</name>
</gene>
<organism evidence="2 3">
    <name type="scientific">Streptomyces pactum</name>
    <dbReference type="NCBI Taxonomy" id="68249"/>
    <lineage>
        <taxon>Bacteria</taxon>
        <taxon>Bacillati</taxon>
        <taxon>Actinomycetota</taxon>
        <taxon>Actinomycetes</taxon>
        <taxon>Kitasatosporales</taxon>
        <taxon>Streptomycetaceae</taxon>
        <taxon>Streptomyces</taxon>
    </lineage>
</organism>
<comment type="caution">
    <text evidence="2">The sequence shown here is derived from an EMBL/GenBank/DDBJ whole genome shotgun (WGS) entry which is preliminary data.</text>
</comment>